<dbReference type="SUPFAM" id="SSF48498">
    <property type="entry name" value="Tetracyclin repressor-like, C-terminal domain"/>
    <property type="match status" value="1"/>
</dbReference>
<dbReference type="PANTHER" id="PTHR30055">
    <property type="entry name" value="HTH-TYPE TRANSCRIPTIONAL REGULATOR RUTR"/>
    <property type="match status" value="1"/>
</dbReference>
<dbReference type="SUPFAM" id="SSF46689">
    <property type="entry name" value="Homeodomain-like"/>
    <property type="match status" value="1"/>
</dbReference>
<dbReference type="InterPro" id="IPR009057">
    <property type="entry name" value="Homeodomain-like_sf"/>
</dbReference>
<dbReference type="Pfam" id="PF00440">
    <property type="entry name" value="TetR_N"/>
    <property type="match status" value="1"/>
</dbReference>
<feature type="domain" description="HTH tetR-type" evidence="3">
    <location>
        <begin position="14"/>
        <end position="74"/>
    </location>
</feature>
<reference evidence="4 5" key="1">
    <citation type="submission" date="2018-11" db="EMBL/GenBank/DDBJ databases">
        <title>Whole genome sequencing of an environmental sample.</title>
        <authorList>
            <person name="Sarangi A.N."/>
            <person name="Singh D."/>
            <person name="Tripathy S."/>
        </authorList>
    </citation>
    <scope>NUCLEOTIDE SEQUENCE [LARGE SCALE GENOMIC DNA]</scope>
    <source>
        <strain evidence="4 5">Lakshadweep</strain>
    </source>
</reference>
<protein>
    <submittedName>
        <fullName evidence="4">TetR/AcrR family transcriptional regulator</fullName>
    </submittedName>
</protein>
<dbReference type="Gene3D" id="1.10.357.10">
    <property type="entry name" value="Tetracycline Repressor, domain 2"/>
    <property type="match status" value="1"/>
</dbReference>
<proteinExistence type="predicted"/>
<evidence type="ECO:0000256" key="1">
    <source>
        <dbReference type="ARBA" id="ARBA00023125"/>
    </source>
</evidence>
<evidence type="ECO:0000313" key="4">
    <source>
        <dbReference type="EMBL" id="RZM75231.1"/>
    </source>
</evidence>
<accession>A0A4Q7E1N6</accession>
<name>A0A4Q7E1N6_9CYAN</name>
<organism evidence="4 5">
    <name type="scientific">Leptolyngbya iicbica LK</name>
    <dbReference type="NCBI Taxonomy" id="2294035"/>
    <lineage>
        <taxon>Bacteria</taxon>
        <taxon>Bacillati</taxon>
        <taxon>Cyanobacteriota</taxon>
        <taxon>Cyanophyceae</taxon>
        <taxon>Leptolyngbyales</taxon>
        <taxon>Leptolyngbyaceae</taxon>
        <taxon>Leptolyngbya group</taxon>
        <taxon>Leptolyngbya</taxon>
        <taxon>Leptolyngbya iicbica</taxon>
    </lineage>
</organism>
<dbReference type="PROSITE" id="PS01081">
    <property type="entry name" value="HTH_TETR_1"/>
    <property type="match status" value="1"/>
</dbReference>
<sequence length="218" mass="24002">MVAYYSPAATGLENDTETKILQAAQQLFARQGYGGTTTRDLAQAAGVAEGTLFRHFESKKAILLKVAADGWTELLTDLLTELSEMANYKAIDQVMQHRIDDIPRNADLMRVCFMEAQLHPELQGPVQGEMLAKMVDVTEAFFQTAIDRGIYRPLNPRVLAQIFLGMFAIAGFTHSALGDQANTSEQVQAFAQGLSDVFLNGVLTERDCATETQPVLDR</sequence>
<feature type="DNA-binding region" description="H-T-H motif" evidence="2">
    <location>
        <begin position="37"/>
        <end position="56"/>
    </location>
</feature>
<dbReference type="InterPro" id="IPR023772">
    <property type="entry name" value="DNA-bd_HTH_TetR-type_CS"/>
</dbReference>
<dbReference type="GO" id="GO:0000976">
    <property type="term" value="F:transcription cis-regulatory region binding"/>
    <property type="evidence" value="ECO:0007669"/>
    <property type="project" value="TreeGrafter"/>
</dbReference>
<dbReference type="InterPro" id="IPR001647">
    <property type="entry name" value="HTH_TetR"/>
</dbReference>
<dbReference type="InterPro" id="IPR036271">
    <property type="entry name" value="Tet_transcr_reg_TetR-rel_C_sf"/>
</dbReference>
<keyword evidence="1 2" id="KW-0238">DNA-binding</keyword>
<dbReference type="AlphaFoldDB" id="A0A4Q7E1N6"/>
<dbReference type="InterPro" id="IPR050109">
    <property type="entry name" value="HTH-type_TetR-like_transc_reg"/>
</dbReference>
<dbReference type="EMBL" id="QVFV01000009">
    <property type="protein sequence ID" value="RZM75231.1"/>
    <property type="molecule type" value="Genomic_DNA"/>
</dbReference>
<evidence type="ECO:0000313" key="5">
    <source>
        <dbReference type="Proteomes" id="UP000292459"/>
    </source>
</evidence>
<evidence type="ECO:0000259" key="3">
    <source>
        <dbReference type="PROSITE" id="PS50977"/>
    </source>
</evidence>
<dbReference type="OrthoDB" id="9780824at2"/>
<dbReference type="RefSeq" id="WP_044148837.1">
    <property type="nucleotide sequence ID" value="NZ_QVFV01000009.1"/>
</dbReference>
<dbReference type="Proteomes" id="UP000292459">
    <property type="component" value="Unassembled WGS sequence"/>
</dbReference>
<dbReference type="PANTHER" id="PTHR30055:SF236">
    <property type="entry name" value="SLL1286 PROTEIN"/>
    <property type="match status" value="1"/>
</dbReference>
<dbReference type="GO" id="GO:0003700">
    <property type="term" value="F:DNA-binding transcription factor activity"/>
    <property type="evidence" value="ECO:0007669"/>
    <property type="project" value="TreeGrafter"/>
</dbReference>
<gene>
    <name evidence="4" type="ORF">DYY88_21610</name>
</gene>
<comment type="caution">
    <text evidence="4">The sequence shown here is derived from an EMBL/GenBank/DDBJ whole genome shotgun (WGS) entry which is preliminary data.</text>
</comment>
<keyword evidence="5" id="KW-1185">Reference proteome</keyword>
<dbReference type="PRINTS" id="PR00455">
    <property type="entry name" value="HTHTETR"/>
</dbReference>
<dbReference type="PROSITE" id="PS50977">
    <property type="entry name" value="HTH_TETR_2"/>
    <property type="match status" value="1"/>
</dbReference>
<evidence type="ECO:0000256" key="2">
    <source>
        <dbReference type="PROSITE-ProRule" id="PRU00335"/>
    </source>
</evidence>